<feature type="region of interest" description="Disordered" evidence="13">
    <location>
        <begin position="156"/>
        <end position="213"/>
    </location>
</feature>
<dbReference type="Pfam" id="PF03144">
    <property type="entry name" value="GTP_EFTU_D2"/>
    <property type="match status" value="1"/>
</dbReference>
<dbReference type="InterPro" id="IPR009000">
    <property type="entry name" value="Transl_B-barrel_sf"/>
</dbReference>
<feature type="binding site" evidence="9">
    <location>
        <begin position="540"/>
        <end position="547"/>
    </location>
    <ligand>
        <name>GTP</name>
        <dbReference type="ChEBI" id="CHEBI:37565"/>
    </ligand>
</feature>
<feature type="compositionally biased region" description="Basic and acidic residues" evidence="13">
    <location>
        <begin position="311"/>
        <end position="334"/>
    </location>
</feature>
<dbReference type="Pfam" id="PF11987">
    <property type="entry name" value="IF-2"/>
    <property type="match status" value="1"/>
</dbReference>
<evidence type="ECO:0000256" key="12">
    <source>
        <dbReference type="SAM" id="Coils"/>
    </source>
</evidence>
<feature type="compositionally biased region" description="Basic and acidic residues" evidence="13">
    <location>
        <begin position="393"/>
        <end position="402"/>
    </location>
</feature>
<evidence type="ECO:0000256" key="8">
    <source>
        <dbReference type="ARBA" id="ARBA00023134"/>
    </source>
</evidence>
<keyword evidence="6 9" id="KW-0547">Nucleotide-binding</keyword>
<evidence type="ECO:0000256" key="9">
    <source>
        <dbReference type="HAMAP-Rule" id="MF_00100"/>
    </source>
</evidence>
<dbReference type="SUPFAM" id="SSF50447">
    <property type="entry name" value="Translation proteins"/>
    <property type="match status" value="2"/>
</dbReference>
<feature type="binding site" evidence="9">
    <location>
        <begin position="587"/>
        <end position="591"/>
    </location>
    <ligand>
        <name>GTP</name>
        <dbReference type="ChEBI" id="CHEBI:37565"/>
    </ligand>
</feature>
<name>A0A1M3KVE1_9BACT</name>
<dbReference type="GO" id="GO:0003743">
    <property type="term" value="F:translation initiation factor activity"/>
    <property type="evidence" value="ECO:0007669"/>
    <property type="project" value="UniProtKB-UniRule"/>
</dbReference>
<dbReference type="Pfam" id="PF00009">
    <property type="entry name" value="GTP_EFTU"/>
    <property type="match status" value="1"/>
</dbReference>
<dbReference type="HAMAP" id="MF_00100_B">
    <property type="entry name" value="IF_2_B"/>
    <property type="match status" value="1"/>
</dbReference>
<evidence type="ECO:0000256" key="2">
    <source>
        <dbReference type="ARBA" id="ARBA00007733"/>
    </source>
</evidence>
<sequence>MASSSGTKLFKVASSINIGRDAIVDYLVSKGFSIENKATAVLTDEMVDLVEEKFSKEIKHAEKQREKVERQRQVRKNMMDQGSAVSIEPQGELVPQGEPYAAPAEVVAPEAAAPVEPPAPAVEHAPVAEAAPAAPVAPPVDVKADVEQGGAVVAEEKAGESDAASENVPSGPAVGTVIDLGGYRKGPQPKPVREQPSAPAPAERAVEQPAAPVVEAATESVAKVEPVVETPAPVAQAPVTAPEPPAPAKPADAPAAPAAAAPSGQAPEAAAAAEGDDARQKKKRKRVIEVEYQPGQGVQLKGLTVLGKIDLAPKPEPRPKRGERDKNQGERERGGGNSGKATIGDAIGKAGRSAVGASNNTGSTGPRFGPPKKPGGGVPKKDDKKKRKTGAKSTREQFSDSDVERAIRQTLAGIEVAAGSTSSRRNARQRRRMEREEKEAIRQEELARESTILRLSEFVTTADLANLMRVSASDIILKCMSLGLMVSINQRLDKDTITLIADDYGFQVEFLDDKSMQEVEEDEDDPETLRPRPPIVTIMGHVDHGKTSLLDYIRNANVVAGEAGGITQHIGAYRVELPNQRSITFLDTPGHEAFTAMRARGAQVTDIVVLVVAADDSVMPQTIEAISHAQAANVPIVVAINKIDRPDANPDRIKQQLADHGVLVEEWGGKYQAVQLSAKSGLNVDQLLEKILLEADILELKANPDRAARGTVIEAHVDKGRGNVVTVIVQKGTLNVGDIFVCGQFAGRVRALTDERGNKVESAGPAFPVQVTGFDGLPFAGDILVEMETDAEAREVATRRQQLRREQQLKGMRHMTLDDISAQISAGGVKELRLIVRADVSGSVEALSDSLQKLSTNEVKVRILFKSVGAITESDIMLASASDAVIVGFQVNVPPAARKLAEAESVDVRLYSIIYDCINEVQLALEGMLTPDIKEETTGTVEVRATFKISKLGTIAGCYVTSGKITRNDRIRVLRDGFEIFKGTLASLKRVKDDVREVDTGYECGIGVNGFNDIEEGDVIEAYKTVEIKRKLA</sequence>
<proteinExistence type="inferred from homology"/>
<accession>A0A1M3KVE1</accession>
<keyword evidence="12" id="KW-0175">Coiled coil</keyword>
<dbReference type="NCBIfam" id="TIGR00231">
    <property type="entry name" value="small_GTP"/>
    <property type="match status" value="1"/>
</dbReference>
<dbReference type="InterPro" id="IPR015760">
    <property type="entry name" value="TIF_IF2"/>
</dbReference>
<dbReference type="InterPro" id="IPR000795">
    <property type="entry name" value="T_Tr_GTP-bd_dom"/>
</dbReference>
<feature type="coiled-coil region" evidence="12">
    <location>
        <begin position="51"/>
        <end position="81"/>
    </location>
</feature>
<organism evidence="15 16">
    <name type="scientific">Candidatus Kapaibacterium thiocyanatum</name>
    <dbReference type="NCBI Taxonomy" id="1895771"/>
    <lineage>
        <taxon>Bacteria</taxon>
        <taxon>Pseudomonadati</taxon>
        <taxon>Candidatus Kapaibacteriota</taxon>
        <taxon>Candidatus Kapaibacteriia</taxon>
        <taxon>Candidatus Kapaibacteriales</taxon>
        <taxon>Candidatus Kapaibacteriaceae</taxon>
        <taxon>Candidatus Kapaibacterium</taxon>
    </lineage>
</organism>
<feature type="compositionally biased region" description="Low complexity" evidence="13">
    <location>
        <begin position="200"/>
        <end position="213"/>
    </location>
</feature>
<dbReference type="CDD" id="cd03702">
    <property type="entry name" value="IF2_mtIF2_II"/>
    <property type="match status" value="1"/>
</dbReference>
<comment type="caution">
    <text evidence="9">Lacks conserved residue(s) required for the propagation of feature annotation.</text>
</comment>
<comment type="subcellular location">
    <subcellularLocation>
        <location evidence="1 9 11">Cytoplasm</location>
    </subcellularLocation>
</comment>
<feature type="region of interest" description="Disordered" evidence="13">
    <location>
        <begin position="418"/>
        <end position="438"/>
    </location>
</feature>
<dbReference type="Gene3D" id="3.40.50.10050">
    <property type="entry name" value="Translation initiation factor IF- 2, domain 3"/>
    <property type="match status" value="1"/>
</dbReference>
<protein>
    <recommendedName>
        <fullName evidence="3 9">Translation initiation factor IF-2</fullName>
    </recommendedName>
</protein>
<dbReference type="GO" id="GO:0005525">
    <property type="term" value="F:GTP binding"/>
    <property type="evidence" value="ECO:0007669"/>
    <property type="project" value="UniProtKB-KW"/>
</dbReference>
<comment type="caution">
    <text evidence="15">The sequence shown here is derived from an EMBL/GenBank/DDBJ whole genome shotgun (WGS) entry which is preliminary data.</text>
</comment>
<dbReference type="PROSITE" id="PS01176">
    <property type="entry name" value="IF2"/>
    <property type="match status" value="1"/>
</dbReference>
<dbReference type="PANTHER" id="PTHR43381">
    <property type="entry name" value="TRANSLATION INITIATION FACTOR IF-2-RELATED"/>
    <property type="match status" value="1"/>
</dbReference>
<feature type="compositionally biased region" description="Low complexity" evidence="13">
    <location>
        <begin position="249"/>
        <end position="273"/>
    </location>
</feature>
<evidence type="ECO:0000256" key="7">
    <source>
        <dbReference type="ARBA" id="ARBA00022917"/>
    </source>
</evidence>
<dbReference type="GO" id="GO:0003924">
    <property type="term" value="F:GTPase activity"/>
    <property type="evidence" value="ECO:0007669"/>
    <property type="project" value="UniProtKB-UniRule"/>
</dbReference>
<evidence type="ECO:0000256" key="1">
    <source>
        <dbReference type="ARBA" id="ARBA00004496"/>
    </source>
</evidence>
<evidence type="ECO:0000256" key="11">
    <source>
        <dbReference type="RuleBase" id="RU000645"/>
    </source>
</evidence>
<dbReference type="FunFam" id="3.40.50.10050:FF:000001">
    <property type="entry name" value="Translation initiation factor IF-2"/>
    <property type="match status" value="1"/>
</dbReference>
<dbReference type="STRING" id="1895771.BGO89_12885"/>
<evidence type="ECO:0000256" key="3">
    <source>
        <dbReference type="ARBA" id="ARBA00020675"/>
    </source>
</evidence>
<dbReference type="InterPro" id="IPR053905">
    <property type="entry name" value="EF-G-like_DII"/>
</dbReference>
<dbReference type="InterPro" id="IPR005225">
    <property type="entry name" value="Small_GTP-bd"/>
</dbReference>
<dbReference type="AlphaFoldDB" id="A0A1M3KVE1"/>
<dbReference type="InterPro" id="IPR044145">
    <property type="entry name" value="IF2_II"/>
</dbReference>
<dbReference type="FunFam" id="3.40.50.300:FF:000019">
    <property type="entry name" value="Translation initiation factor IF-2"/>
    <property type="match status" value="1"/>
</dbReference>
<gene>
    <name evidence="9" type="primary">infB</name>
    <name evidence="15" type="ORF">BGO89_12885</name>
</gene>
<dbReference type="Proteomes" id="UP000184233">
    <property type="component" value="Unassembled WGS sequence"/>
</dbReference>
<reference evidence="15 16" key="1">
    <citation type="submission" date="2016-09" db="EMBL/GenBank/DDBJ databases">
        <title>Genome-resolved meta-omics ties microbial dynamics to process performance in biotechnology for thiocyanate degradation.</title>
        <authorList>
            <person name="Kantor R.S."/>
            <person name="Huddy R.J."/>
            <person name="Iyer R."/>
            <person name="Thomas B.C."/>
            <person name="Brown C.T."/>
            <person name="Anantharaman K."/>
            <person name="Tringe S."/>
            <person name="Hettich R.L."/>
            <person name="Harrison S.T."/>
            <person name="Banfield J.F."/>
        </authorList>
    </citation>
    <scope>NUCLEOTIDE SEQUENCE [LARGE SCALE GENOMIC DNA]</scope>
    <source>
        <strain evidence="15">59-99</strain>
    </source>
</reference>
<dbReference type="CDD" id="cd03692">
    <property type="entry name" value="mtIF2_IVc"/>
    <property type="match status" value="1"/>
</dbReference>
<dbReference type="InterPro" id="IPR000178">
    <property type="entry name" value="TF_IF2_bacterial-like"/>
</dbReference>
<feature type="domain" description="Tr-type G" evidence="14">
    <location>
        <begin position="531"/>
        <end position="699"/>
    </location>
</feature>
<evidence type="ECO:0000313" key="16">
    <source>
        <dbReference type="Proteomes" id="UP000184233"/>
    </source>
</evidence>
<dbReference type="PROSITE" id="PS51722">
    <property type="entry name" value="G_TR_2"/>
    <property type="match status" value="1"/>
</dbReference>
<dbReference type="Pfam" id="PF22042">
    <property type="entry name" value="EF-G_D2"/>
    <property type="match status" value="1"/>
</dbReference>
<dbReference type="Gene3D" id="3.40.50.300">
    <property type="entry name" value="P-loop containing nucleotide triphosphate hydrolases"/>
    <property type="match status" value="1"/>
</dbReference>
<dbReference type="NCBIfam" id="TIGR00487">
    <property type="entry name" value="IF-2"/>
    <property type="match status" value="1"/>
</dbReference>
<dbReference type="SUPFAM" id="SSF52156">
    <property type="entry name" value="Initiation factor IF2/eIF5b, domain 3"/>
    <property type="match status" value="1"/>
</dbReference>
<keyword evidence="8 9" id="KW-0342">GTP-binding</keyword>
<comment type="similarity">
    <text evidence="2 9 10">Belongs to the TRAFAC class translation factor GTPase superfamily. Classic translation factor GTPase family. IF-2 subfamily.</text>
</comment>
<keyword evidence="5 9" id="KW-0396">Initiation factor</keyword>
<evidence type="ECO:0000256" key="5">
    <source>
        <dbReference type="ARBA" id="ARBA00022540"/>
    </source>
</evidence>
<evidence type="ECO:0000256" key="10">
    <source>
        <dbReference type="RuleBase" id="RU000644"/>
    </source>
</evidence>
<dbReference type="InterPro" id="IPR004161">
    <property type="entry name" value="EFTu-like_2"/>
</dbReference>
<dbReference type="GO" id="GO:0005737">
    <property type="term" value="C:cytoplasm"/>
    <property type="evidence" value="ECO:0007669"/>
    <property type="project" value="UniProtKB-SubCell"/>
</dbReference>
<dbReference type="FunFam" id="2.40.30.10:FF:000008">
    <property type="entry name" value="Translation initiation factor IF-2"/>
    <property type="match status" value="1"/>
</dbReference>
<feature type="binding site" evidence="9">
    <location>
        <begin position="641"/>
        <end position="644"/>
    </location>
    <ligand>
        <name>GTP</name>
        <dbReference type="ChEBI" id="CHEBI:37565"/>
    </ligand>
</feature>
<feature type="region of interest" description="Disordered" evidence="13">
    <location>
        <begin position="234"/>
        <end position="402"/>
    </location>
</feature>
<dbReference type="SUPFAM" id="SSF52540">
    <property type="entry name" value="P-loop containing nucleoside triphosphate hydrolases"/>
    <property type="match status" value="1"/>
</dbReference>
<dbReference type="Gene3D" id="2.40.30.10">
    <property type="entry name" value="Translation factors"/>
    <property type="match status" value="2"/>
</dbReference>
<evidence type="ECO:0000256" key="6">
    <source>
        <dbReference type="ARBA" id="ARBA00022741"/>
    </source>
</evidence>
<comment type="function">
    <text evidence="9 10">One of the essential components for the initiation of protein synthesis. Protects formylmethionyl-tRNA from spontaneous hydrolysis and promotes its binding to the 30S ribosomal subunits. Also involved in the hydrolysis of GTP during the formation of the 70S ribosomal complex.</text>
</comment>
<dbReference type="FunFam" id="2.40.30.10:FF:000007">
    <property type="entry name" value="Translation initiation factor IF-2"/>
    <property type="match status" value="1"/>
</dbReference>
<evidence type="ECO:0000313" key="15">
    <source>
        <dbReference type="EMBL" id="OJX56231.1"/>
    </source>
</evidence>
<evidence type="ECO:0000256" key="13">
    <source>
        <dbReference type="SAM" id="MobiDB-lite"/>
    </source>
</evidence>
<evidence type="ECO:0000256" key="4">
    <source>
        <dbReference type="ARBA" id="ARBA00022490"/>
    </source>
</evidence>
<evidence type="ECO:0000259" key="14">
    <source>
        <dbReference type="PROSITE" id="PS51722"/>
    </source>
</evidence>
<keyword evidence="4 9" id="KW-0963">Cytoplasm</keyword>
<dbReference type="CDD" id="cd01887">
    <property type="entry name" value="IF2_eIF5B"/>
    <property type="match status" value="1"/>
</dbReference>
<dbReference type="InterPro" id="IPR036925">
    <property type="entry name" value="TIF_IF2_dom3_sf"/>
</dbReference>
<dbReference type="EMBL" id="MKVH01000025">
    <property type="protein sequence ID" value="OJX56231.1"/>
    <property type="molecule type" value="Genomic_DNA"/>
</dbReference>
<dbReference type="InterPro" id="IPR006847">
    <property type="entry name" value="IF2_N"/>
</dbReference>
<dbReference type="InterPro" id="IPR023115">
    <property type="entry name" value="TIF_IF2_dom3"/>
</dbReference>
<dbReference type="PANTHER" id="PTHR43381:SF5">
    <property type="entry name" value="TR-TYPE G DOMAIN-CONTAINING PROTEIN"/>
    <property type="match status" value="1"/>
</dbReference>
<keyword evidence="7 9" id="KW-0648">Protein biosynthesis</keyword>
<dbReference type="InterPro" id="IPR027417">
    <property type="entry name" value="P-loop_NTPase"/>
</dbReference>
<dbReference type="Pfam" id="PF04760">
    <property type="entry name" value="IF2_N"/>
    <property type="match status" value="1"/>
</dbReference>